<dbReference type="InterPro" id="IPR056619">
    <property type="entry name" value="C8-3_MUC4"/>
</dbReference>
<dbReference type="SUPFAM" id="SSF57184">
    <property type="entry name" value="Growth factor receptor domain"/>
    <property type="match status" value="2"/>
</dbReference>
<evidence type="ECO:0008006" key="18">
    <source>
        <dbReference type="Google" id="ProtNLM"/>
    </source>
</evidence>
<dbReference type="InterPro" id="IPR036364">
    <property type="entry name" value="SEA_dom_sf"/>
</dbReference>
<evidence type="ECO:0000259" key="14">
    <source>
        <dbReference type="PROSITE" id="PS51220"/>
    </source>
</evidence>
<dbReference type="PROSITE" id="PS51220">
    <property type="entry name" value="NIDO"/>
    <property type="match status" value="1"/>
</dbReference>
<feature type="domain" description="EGF-like" evidence="12">
    <location>
        <begin position="1379"/>
        <end position="1417"/>
    </location>
</feature>
<dbReference type="PROSITE" id="PS01186">
    <property type="entry name" value="EGF_2"/>
    <property type="match status" value="4"/>
</dbReference>
<keyword evidence="17" id="KW-1185">Reference proteome</keyword>
<dbReference type="SMART" id="SM00216">
    <property type="entry name" value="VWD"/>
    <property type="match status" value="1"/>
</dbReference>
<protein>
    <recommendedName>
        <fullName evidence="18">Mucin-like protein</fullName>
    </recommendedName>
</protein>
<dbReference type="InterPro" id="IPR005533">
    <property type="entry name" value="AMOP_dom"/>
</dbReference>
<dbReference type="SUPFAM" id="SSF57196">
    <property type="entry name" value="EGF/Laminin"/>
    <property type="match status" value="4"/>
</dbReference>
<comment type="caution">
    <text evidence="8">Lacks conserved residue(s) required for the propagation of feature annotation.</text>
</comment>
<evidence type="ECO:0000313" key="16">
    <source>
        <dbReference type="EMBL" id="CAK8690962.1"/>
    </source>
</evidence>
<keyword evidence="5 10" id="KW-1133">Transmembrane helix</keyword>
<gene>
    <name evidence="16" type="ORF">CVLEPA_LOCUS23504</name>
</gene>
<feature type="domain" description="NIDO" evidence="14">
    <location>
        <begin position="429"/>
        <end position="585"/>
    </location>
</feature>
<comment type="caution">
    <text evidence="16">The sequence shown here is derived from an EMBL/GenBank/DDBJ whole genome shotgun (WGS) entry which is preliminary data.</text>
</comment>
<evidence type="ECO:0000256" key="9">
    <source>
        <dbReference type="SAM" id="MobiDB-lite"/>
    </source>
</evidence>
<dbReference type="SMART" id="SM00181">
    <property type="entry name" value="EGF"/>
    <property type="match status" value="9"/>
</dbReference>
<dbReference type="PROSITE" id="PS51233">
    <property type="entry name" value="VWFD"/>
    <property type="match status" value="1"/>
</dbReference>
<dbReference type="SMART" id="SM00539">
    <property type="entry name" value="NIDO"/>
    <property type="match status" value="1"/>
</dbReference>
<evidence type="ECO:0000313" key="17">
    <source>
        <dbReference type="Proteomes" id="UP001642483"/>
    </source>
</evidence>
<feature type="domain" description="VWFD" evidence="15">
    <location>
        <begin position="767"/>
        <end position="980"/>
    </location>
</feature>
<dbReference type="PROSITE" id="PS01187">
    <property type="entry name" value="EGF_CA"/>
    <property type="match status" value="2"/>
</dbReference>
<feature type="domain" description="EGF-like" evidence="12">
    <location>
        <begin position="229"/>
        <end position="265"/>
    </location>
</feature>
<dbReference type="Pfam" id="PF07645">
    <property type="entry name" value="EGF_CA"/>
    <property type="match status" value="4"/>
</dbReference>
<dbReference type="InterPro" id="IPR018097">
    <property type="entry name" value="EGF_Ca-bd_CS"/>
</dbReference>
<feature type="compositionally biased region" description="Polar residues" evidence="9">
    <location>
        <begin position="26"/>
        <end position="44"/>
    </location>
</feature>
<evidence type="ECO:0000259" key="15">
    <source>
        <dbReference type="PROSITE" id="PS51233"/>
    </source>
</evidence>
<keyword evidence="2 8" id="KW-0245">EGF-like domain</keyword>
<feature type="domain" description="EGF-like" evidence="12">
    <location>
        <begin position="1554"/>
        <end position="1591"/>
    </location>
</feature>
<feature type="domain" description="EGF-like" evidence="12">
    <location>
        <begin position="305"/>
        <end position="346"/>
    </location>
</feature>
<evidence type="ECO:0000256" key="5">
    <source>
        <dbReference type="ARBA" id="ARBA00022989"/>
    </source>
</evidence>
<organism evidence="16 17">
    <name type="scientific">Clavelina lepadiformis</name>
    <name type="common">Light-bulb sea squirt</name>
    <name type="synonym">Ascidia lepadiformis</name>
    <dbReference type="NCBI Taxonomy" id="159417"/>
    <lineage>
        <taxon>Eukaryota</taxon>
        <taxon>Metazoa</taxon>
        <taxon>Chordata</taxon>
        <taxon>Tunicata</taxon>
        <taxon>Ascidiacea</taxon>
        <taxon>Aplousobranchia</taxon>
        <taxon>Clavelinidae</taxon>
        <taxon>Clavelina</taxon>
    </lineage>
</organism>
<feature type="domain" description="EGF-like" evidence="12">
    <location>
        <begin position="1333"/>
        <end position="1372"/>
    </location>
</feature>
<feature type="signal peptide" evidence="11">
    <location>
        <begin position="1"/>
        <end position="18"/>
    </location>
</feature>
<proteinExistence type="predicted"/>
<evidence type="ECO:0000256" key="4">
    <source>
        <dbReference type="ARBA" id="ARBA00022737"/>
    </source>
</evidence>
<dbReference type="PROSITE" id="PS00010">
    <property type="entry name" value="ASX_HYDROXYL"/>
    <property type="match status" value="4"/>
</dbReference>
<feature type="domain" description="AMOP" evidence="13">
    <location>
        <begin position="589"/>
        <end position="755"/>
    </location>
</feature>
<feature type="domain" description="EGF-like" evidence="12">
    <location>
        <begin position="1291"/>
        <end position="1332"/>
    </location>
</feature>
<feature type="chain" id="PRO_5046689714" description="Mucin-like protein" evidence="11">
    <location>
        <begin position="19"/>
        <end position="1635"/>
    </location>
</feature>
<comment type="subcellular location">
    <subcellularLocation>
        <location evidence="1">Membrane</location>
    </subcellularLocation>
</comment>
<evidence type="ECO:0000256" key="10">
    <source>
        <dbReference type="SAM" id="Phobius"/>
    </source>
</evidence>
<name>A0ABP0GGV2_CLALP</name>
<evidence type="ECO:0000259" key="13">
    <source>
        <dbReference type="PROSITE" id="PS50856"/>
    </source>
</evidence>
<feature type="compositionally biased region" description="Low complexity" evidence="9">
    <location>
        <begin position="90"/>
        <end position="101"/>
    </location>
</feature>
<dbReference type="SMART" id="SM00179">
    <property type="entry name" value="EGF_CA"/>
    <property type="match status" value="7"/>
</dbReference>
<dbReference type="EMBL" id="CAWYQH010000119">
    <property type="protein sequence ID" value="CAK8690962.1"/>
    <property type="molecule type" value="Genomic_DNA"/>
</dbReference>
<sequence>MFLARFMIAACVVLVIRADGESTIVSSTNEDTSTAPATVSSSDAEGSAYSGEPPSTTFIPEGSAQTSTLNFSDAQSSTSALYEEASFFSLSSGDSPTISSSTAGDTSYSTDATNMSSTNTPETFSSLTATANPFETSSSVTPDNFNTTSPNLVNNTGGSPEITTFSDPLITSNTNPGPDNATNVLSTNTPATDSLTVITSSSTSYFNATSQTSDVMEVSTNVQETTAPATGSCDTQPCLYGGTCTENSPFFSCNCTQNYIGTICGTFRSPCLSSPCQNGGQCNSTSQGFECHCTPTYQGDLCETDVDECGSGSTACAANAICSNKIGGFSCECTSGYQGDGKVKCIEVVLLPYGINEGDTLLTVADDTASNPIALQYAIPFGSQTFFNIRLTSNGIIYLGTSFYWVHSLYRPSRNGFRGRSRNLALLAPFWDDFHPSFNNDGRVYFQSYDKVSNPTSSVVNTTLEEVKRRIDERFGIDFDPIFAYKATWSEVVMYPEYYQTYRDYPSTFQAVLTTDGCNTYLIYLYKEDGMLWQTGIRYTDRGLIGYTNGAELDYIETQGNYRPDQLLQTGSSRRGEFFYKLTPSSNSAVQESRCNCLKWYVADLDNYIPRTEHTCPCSSFQARLDRRFFKSVDQYLWYRGKSSSEWAPDYRFSTDCFQRRSGNGPRCCYRRRFFFFFRWWSFITSGPLVRGSFGSRSERYQIPISDQNGWIYWRDSTVLDQQYNDALNGDLIPRKQCCDDSQSPGYCRLYEKRRPAATCFSYYSCIPSFLWGDPHLTTFDGASYTFNGLGEYYMVYAPYLISIQARTKRVLKDDGTESDATGFVACVVKDHTNNSSGTVQFEVDPDESSGKGIIVKVNGVIQSTLNETETIVESLALTFSNDSYEVIFPSEQSITVTALAKILTIQFTGDPSSLQSVSKGLLGFWSGSKSDDFQLRNGTVLNFNDIQVTTDLDVLDGTISERKVYPFGQSWQVPEDESLFIYTGGEDTYARHNPENSPDPPFLEDLVADQKGTPLFEEIRTNCTSDGELSTACLFDTLTTNRSDIGQTTLENGFSAGMSSAINANTPPNISIAETQNFVDGFFQAQISLTTTFQITATDANGDSISYSLADTSGVTNVDITSTTGVGSWTPNSDSSSLINETLEVQAYDGTEYSVVTVPIKLCLCENNGLCLYDMTLEGSENFEIVQCECTDAYSGDYCTEDRNECDGFENGTSPCFTDVSCVDRVAPDSGYDCGDCPTGTTGDGRNCTTINLCDSNPCSQVCSPIFGGFNCSCNDGYRINDTDSTLCDDIDECMESYPCESTFNSECSNTMGNYSCQCMEGYQESGSICVNIDECSASTAACDSGSTECTDLEGTFECSCKTGFERTDPSATTTCDDINECAYTGTCVNANCVNTAGSYNCNCNEGYSVVNDQCAPDAFMVQLTVAGETFTDDLRDNQSAPYQELASRCKSTLDEAYLNKTDSTVNRFLQGSVIVIMTVNILNINDNFETITSSFNETIGSRTFTGSPKTDADAGCIACADSARCDDTNTNVPCYCNNGYTKITSGALVECIEQCQTGYCLNGAECETLDIVGYPNCKCADGFTGDRCADAVQNLAWIAGPILGGLVVVGGIMGYLWWHYRKYLRVHKHLLSD</sequence>
<dbReference type="InterPro" id="IPR001846">
    <property type="entry name" value="VWF_type-D"/>
</dbReference>
<dbReference type="Gene3D" id="2.10.25.10">
    <property type="entry name" value="Laminin"/>
    <property type="match status" value="9"/>
</dbReference>
<keyword evidence="3 10" id="KW-0812">Transmembrane</keyword>
<feature type="region of interest" description="Disordered" evidence="9">
    <location>
        <begin position="90"/>
        <end position="123"/>
    </location>
</feature>
<evidence type="ECO:0000256" key="3">
    <source>
        <dbReference type="ARBA" id="ARBA00022692"/>
    </source>
</evidence>
<evidence type="ECO:0000256" key="11">
    <source>
        <dbReference type="SAM" id="SignalP"/>
    </source>
</evidence>
<evidence type="ECO:0000259" key="12">
    <source>
        <dbReference type="PROSITE" id="PS50026"/>
    </source>
</evidence>
<evidence type="ECO:0000256" key="2">
    <source>
        <dbReference type="ARBA" id="ARBA00022536"/>
    </source>
</evidence>
<feature type="domain" description="EGF-like" evidence="12">
    <location>
        <begin position="267"/>
        <end position="303"/>
    </location>
</feature>
<dbReference type="Pfam" id="PF23263">
    <property type="entry name" value="C8-3_MUC4"/>
    <property type="match status" value="1"/>
</dbReference>
<evidence type="ECO:0000256" key="1">
    <source>
        <dbReference type="ARBA" id="ARBA00004370"/>
    </source>
</evidence>
<feature type="disulfide bond" evidence="8">
    <location>
        <begin position="1562"/>
        <end position="1579"/>
    </location>
</feature>
<dbReference type="PROSITE" id="PS50026">
    <property type="entry name" value="EGF_3"/>
    <property type="match status" value="7"/>
</dbReference>
<dbReference type="PROSITE" id="PS00022">
    <property type="entry name" value="EGF_1"/>
    <property type="match status" value="4"/>
</dbReference>
<evidence type="ECO:0000256" key="6">
    <source>
        <dbReference type="ARBA" id="ARBA00023136"/>
    </source>
</evidence>
<dbReference type="Pfam" id="PF06119">
    <property type="entry name" value="NIDO"/>
    <property type="match status" value="1"/>
</dbReference>
<feature type="compositionally biased region" description="Polar residues" evidence="9">
    <location>
        <begin position="102"/>
        <end position="123"/>
    </location>
</feature>
<dbReference type="SUPFAM" id="SSF82671">
    <property type="entry name" value="SEA domain"/>
    <property type="match status" value="1"/>
</dbReference>
<reference evidence="16 17" key="1">
    <citation type="submission" date="2024-02" db="EMBL/GenBank/DDBJ databases">
        <authorList>
            <person name="Daric V."/>
            <person name="Darras S."/>
        </authorList>
    </citation>
    <scope>NUCLEOTIDE SEQUENCE [LARGE SCALE GENOMIC DNA]</scope>
</reference>
<keyword evidence="6 10" id="KW-0472">Membrane</keyword>
<dbReference type="InterPro" id="IPR049883">
    <property type="entry name" value="NOTCH1_EGF-like"/>
</dbReference>
<dbReference type="PROSITE" id="PS50856">
    <property type="entry name" value="AMOP"/>
    <property type="match status" value="1"/>
</dbReference>
<dbReference type="InterPro" id="IPR051495">
    <property type="entry name" value="Epithelial_Barrier/Signaling"/>
</dbReference>
<feature type="disulfide bond" evidence="8">
    <location>
        <begin position="1301"/>
        <end position="1318"/>
    </location>
</feature>
<keyword evidence="11" id="KW-0732">Signal</keyword>
<feature type="disulfide bond" evidence="8">
    <location>
        <begin position="1581"/>
        <end position="1590"/>
    </location>
</feature>
<dbReference type="CDD" id="cd00054">
    <property type="entry name" value="EGF_CA"/>
    <property type="match status" value="4"/>
</dbReference>
<accession>A0ABP0GGV2</accession>
<dbReference type="Pfam" id="PF00094">
    <property type="entry name" value="VWD"/>
    <property type="match status" value="1"/>
</dbReference>
<feature type="disulfide bond" evidence="8">
    <location>
        <begin position="293"/>
        <end position="302"/>
    </location>
</feature>
<dbReference type="InterPro" id="IPR009030">
    <property type="entry name" value="Growth_fac_rcpt_cys_sf"/>
</dbReference>
<keyword evidence="7 8" id="KW-1015">Disulfide bond</keyword>
<dbReference type="PANTHER" id="PTHR13802">
    <property type="entry name" value="MUCIN 4-RELATED"/>
    <property type="match status" value="1"/>
</dbReference>
<evidence type="ECO:0000256" key="7">
    <source>
        <dbReference type="ARBA" id="ARBA00023157"/>
    </source>
</evidence>
<dbReference type="InterPro" id="IPR000742">
    <property type="entry name" value="EGF"/>
</dbReference>
<feature type="transmembrane region" description="Helical" evidence="10">
    <location>
        <begin position="1597"/>
        <end position="1620"/>
    </location>
</feature>
<dbReference type="Proteomes" id="UP001642483">
    <property type="component" value="Unassembled WGS sequence"/>
</dbReference>
<dbReference type="InterPro" id="IPR000152">
    <property type="entry name" value="EGF-type_Asp/Asn_hydroxyl_site"/>
</dbReference>
<dbReference type="InterPro" id="IPR003886">
    <property type="entry name" value="NIDO_dom"/>
</dbReference>
<evidence type="ECO:0000256" key="8">
    <source>
        <dbReference type="PROSITE-ProRule" id="PRU00076"/>
    </source>
</evidence>
<keyword evidence="4" id="KW-0677">Repeat</keyword>
<dbReference type="PANTHER" id="PTHR13802:SF52">
    <property type="entry name" value="MUCIN-4"/>
    <property type="match status" value="1"/>
</dbReference>
<dbReference type="InterPro" id="IPR001881">
    <property type="entry name" value="EGF-like_Ca-bd_dom"/>
</dbReference>
<feature type="disulfide bond" evidence="8">
    <location>
        <begin position="255"/>
        <end position="264"/>
    </location>
</feature>
<feature type="region of interest" description="Disordered" evidence="9">
    <location>
        <begin position="26"/>
        <end position="56"/>
    </location>
</feature>